<proteinExistence type="inferred from homology"/>
<dbReference type="SUPFAM" id="SSF52266">
    <property type="entry name" value="SGNH hydrolase"/>
    <property type="match status" value="1"/>
</dbReference>
<dbReference type="AlphaFoldDB" id="A3ZPH2"/>
<dbReference type="PANTHER" id="PTHR43695">
    <property type="entry name" value="PUTATIVE (AFU_ORTHOLOGUE AFUA_2G17250)-RELATED"/>
    <property type="match status" value="1"/>
</dbReference>
<feature type="signal peptide" evidence="3">
    <location>
        <begin position="1"/>
        <end position="23"/>
    </location>
</feature>
<dbReference type="EMBL" id="AANZ01000004">
    <property type="protein sequence ID" value="EAQ81650.1"/>
    <property type="molecule type" value="Genomic_DNA"/>
</dbReference>
<dbReference type="RefSeq" id="WP_002653641.1">
    <property type="nucleotide sequence ID" value="NZ_CH672376.1"/>
</dbReference>
<dbReference type="Proteomes" id="UP000004358">
    <property type="component" value="Unassembled WGS sequence"/>
</dbReference>
<comment type="caution">
    <text evidence="5">The sequence shown here is derived from an EMBL/GenBank/DDBJ whole genome shotgun (WGS) entry which is preliminary data.</text>
</comment>
<protein>
    <recommendedName>
        <fullName evidence="4">SGNH hydrolase-type esterase domain-containing protein</fullName>
    </recommendedName>
</protein>
<dbReference type="Pfam" id="PF13472">
    <property type="entry name" value="Lipase_GDSL_2"/>
    <property type="match status" value="1"/>
</dbReference>
<dbReference type="OrthoDB" id="9807041at2"/>
<evidence type="ECO:0000313" key="5">
    <source>
        <dbReference type="EMBL" id="EAQ81650.1"/>
    </source>
</evidence>
<reference evidence="5 6" key="1">
    <citation type="submission" date="2006-02" db="EMBL/GenBank/DDBJ databases">
        <authorList>
            <person name="Amann R."/>
            <person name="Ferriera S."/>
            <person name="Johnson J."/>
            <person name="Kravitz S."/>
            <person name="Halpern A."/>
            <person name="Remington K."/>
            <person name="Beeson K."/>
            <person name="Tran B."/>
            <person name="Rogers Y.-H."/>
            <person name="Friedman R."/>
            <person name="Venter J.C."/>
        </authorList>
    </citation>
    <scope>NUCLEOTIDE SEQUENCE [LARGE SCALE GENOMIC DNA]</scope>
    <source>
        <strain evidence="5 6">DSM 3645</strain>
    </source>
</reference>
<dbReference type="STRING" id="314230.DSM3645_28752"/>
<dbReference type="InterPro" id="IPR013830">
    <property type="entry name" value="SGNH_hydro"/>
</dbReference>
<evidence type="ECO:0000256" key="2">
    <source>
        <dbReference type="ARBA" id="ARBA00022801"/>
    </source>
</evidence>
<organism evidence="5 6">
    <name type="scientific">Blastopirellula marina DSM 3645</name>
    <dbReference type="NCBI Taxonomy" id="314230"/>
    <lineage>
        <taxon>Bacteria</taxon>
        <taxon>Pseudomonadati</taxon>
        <taxon>Planctomycetota</taxon>
        <taxon>Planctomycetia</taxon>
        <taxon>Pirellulales</taxon>
        <taxon>Pirellulaceae</taxon>
        <taxon>Blastopirellula</taxon>
    </lineage>
</organism>
<sequence>MFLNFSRGLIFSLVFLSIAPAWTAEEKPLTIGLIGDSTVASTYGWGPSFAEMVTERTKVLNYARNGATLQSLSKKLDELLRQQPDYVLIQFGHNDQKRYDTTVYGAELTSYVERVKKAGGKPIVLSSVTRRGFDENDLILPRSGKDVLKATLPFYAQAAKAVAQQQNVPFLDLYTISVAHHNKIGPTESAAYNPTETDITHFTKQGADAIAGLVVAELKVVAPELTGNLK</sequence>
<evidence type="ECO:0000256" key="3">
    <source>
        <dbReference type="SAM" id="SignalP"/>
    </source>
</evidence>
<dbReference type="eggNOG" id="COG2755">
    <property type="taxonomic scope" value="Bacteria"/>
</dbReference>
<dbReference type="InterPro" id="IPR036514">
    <property type="entry name" value="SGNH_hydro_sf"/>
</dbReference>
<evidence type="ECO:0000256" key="1">
    <source>
        <dbReference type="ARBA" id="ARBA00008668"/>
    </source>
</evidence>
<dbReference type="GO" id="GO:0016788">
    <property type="term" value="F:hydrolase activity, acting on ester bonds"/>
    <property type="evidence" value="ECO:0007669"/>
    <property type="project" value="UniProtKB-ARBA"/>
</dbReference>
<gene>
    <name evidence="5" type="ORF">DSM3645_28752</name>
</gene>
<evidence type="ECO:0000259" key="4">
    <source>
        <dbReference type="Pfam" id="PF13472"/>
    </source>
</evidence>
<feature type="domain" description="SGNH hydrolase-type esterase" evidence="4">
    <location>
        <begin position="33"/>
        <end position="208"/>
    </location>
</feature>
<dbReference type="PANTHER" id="PTHR43695:SF1">
    <property type="entry name" value="RHAMNOGALACTURONAN ACETYLESTERASE"/>
    <property type="match status" value="1"/>
</dbReference>
<dbReference type="HOGENOM" id="CLU_065859_2_0_0"/>
<dbReference type="CDD" id="cd01821">
    <property type="entry name" value="Rhamnogalacturan_acetylesterase_like"/>
    <property type="match status" value="1"/>
</dbReference>
<comment type="similarity">
    <text evidence="1">Belongs to the 'GDSL' lipolytic enzyme family.</text>
</comment>
<name>A3ZPH2_9BACT</name>
<keyword evidence="2" id="KW-0378">Hydrolase</keyword>
<keyword evidence="3" id="KW-0732">Signal</keyword>
<feature type="chain" id="PRO_5002664782" description="SGNH hydrolase-type esterase domain-containing protein" evidence="3">
    <location>
        <begin position="24"/>
        <end position="230"/>
    </location>
</feature>
<evidence type="ECO:0000313" key="6">
    <source>
        <dbReference type="Proteomes" id="UP000004358"/>
    </source>
</evidence>
<dbReference type="InterPro" id="IPR037459">
    <property type="entry name" value="RhgT-like"/>
</dbReference>
<accession>A3ZPH2</accession>
<dbReference type="Gene3D" id="3.40.50.1110">
    <property type="entry name" value="SGNH hydrolase"/>
    <property type="match status" value="1"/>
</dbReference>